<keyword evidence="2" id="KW-1185">Reference proteome</keyword>
<dbReference type="Gene3D" id="2.60.120.10">
    <property type="entry name" value="Jelly Rolls"/>
    <property type="match status" value="1"/>
</dbReference>
<gene>
    <name evidence="1" type="ORF">G7087_15115</name>
</gene>
<dbReference type="EMBL" id="JAAOCD010000008">
    <property type="protein sequence ID" value="NHK99714.1"/>
    <property type="molecule type" value="Genomic_DNA"/>
</dbReference>
<name>A0ABX0I269_9BURK</name>
<accession>A0ABX0I269</accession>
<dbReference type="Proteomes" id="UP000802098">
    <property type="component" value="Unassembled WGS sequence"/>
</dbReference>
<reference evidence="1 2" key="1">
    <citation type="submission" date="2020-03" db="EMBL/GenBank/DDBJ databases">
        <title>Rubrivivax benzoatilyticus JA2 (sequenced after 10 years sub-culturing).</title>
        <authorList>
            <person name="Gupta D."/>
            <person name="Chintalapati S."/>
            <person name="Chintalapati V.R."/>
        </authorList>
    </citation>
    <scope>NUCLEOTIDE SEQUENCE [LARGE SCALE GENOMIC DNA]</scope>
    <source>
        <strain evidence="1 2">JA2-Mal</strain>
    </source>
</reference>
<dbReference type="PANTHER" id="PTHR37943">
    <property type="entry name" value="PROTEIN VES"/>
    <property type="match status" value="1"/>
</dbReference>
<sequence length="161" mass="17544">MITVHAADVAPRPWANGGGRTRELIAGPRGGHWRWRLSLAELETDGPFSALPGVWRWLALVEGDAVELAFGNRVLALRPGDPPLAFDGALPPHCRVHGGRARALNLMLRDLHGSLTLERSAAPLQALYEPATQTLFWDLDDTPAAPAGVWVGIEPGELRWR</sequence>
<dbReference type="InterPro" id="IPR010282">
    <property type="entry name" value="Uncharacterised_HutD/Ves"/>
</dbReference>
<dbReference type="Pfam" id="PF05962">
    <property type="entry name" value="HutD"/>
    <property type="match status" value="1"/>
</dbReference>
<dbReference type="RefSeq" id="WP_009855533.1">
    <property type="nucleotide sequence ID" value="NZ_JAAOCD010000008.1"/>
</dbReference>
<organism evidence="1 2">
    <name type="scientific">Rubrivivax benzoatilyticus</name>
    <dbReference type="NCBI Taxonomy" id="316997"/>
    <lineage>
        <taxon>Bacteria</taxon>
        <taxon>Pseudomonadati</taxon>
        <taxon>Pseudomonadota</taxon>
        <taxon>Betaproteobacteria</taxon>
        <taxon>Burkholderiales</taxon>
        <taxon>Sphaerotilaceae</taxon>
        <taxon>Rubrivivax</taxon>
    </lineage>
</organism>
<protein>
    <submittedName>
        <fullName evidence="1">HutD family protein</fullName>
    </submittedName>
</protein>
<proteinExistence type="predicted"/>
<evidence type="ECO:0000313" key="2">
    <source>
        <dbReference type="Proteomes" id="UP000802098"/>
    </source>
</evidence>
<dbReference type="InterPro" id="IPR011051">
    <property type="entry name" value="RmlC_Cupin_sf"/>
</dbReference>
<dbReference type="InterPro" id="IPR014710">
    <property type="entry name" value="RmlC-like_jellyroll"/>
</dbReference>
<comment type="caution">
    <text evidence="1">The sequence shown here is derived from an EMBL/GenBank/DDBJ whole genome shotgun (WGS) entry which is preliminary data.</text>
</comment>
<dbReference type="PANTHER" id="PTHR37943:SF1">
    <property type="entry name" value="PROTEIN VES"/>
    <property type="match status" value="1"/>
</dbReference>
<dbReference type="CDD" id="cd20293">
    <property type="entry name" value="cupin_HutD_N"/>
    <property type="match status" value="1"/>
</dbReference>
<evidence type="ECO:0000313" key="1">
    <source>
        <dbReference type="EMBL" id="NHK99714.1"/>
    </source>
</evidence>
<dbReference type="SUPFAM" id="SSF51182">
    <property type="entry name" value="RmlC-like cupins"/>
    <property type="match status" value="1"/>
</dbReference>